<dbReference type="InterPro" id="IPR009804">
    <property type="entry name" value="SIFV_Orf14"/>
</dbReference>
<organismHost>
    <name type="scientific">Saccharolobus islandicus</name>
    <name type="common">Sulfolobus islandicus</name>
    <dbReference type="NCBI Taxonomy" id="43080"/>
</organismHost>
<name>Q5W348_SIRV1</name>
<evidence type="ECO:0000313" key="1">
    <source>
        <dbReference type="EMBL" id="CAG28285.1"/>
    </source>
</evidence>
<dbReference type="NCBIfam" id="NF033952">
    <property type="entry name" value="AcrID1_fam"/>
    <property type="match status" value="1"/>
</dbReference>
<reference evidence="1" key="1">
    <citation type="submission" date="2004-05" db="EMBL/GenBank/DDBJ databases">
        <title>Multiple variants of the archaeal rudivirus SIRV1: evolution of a population of DNA virus species.</title>
        <authorList>
            <person name="Peng X."/>
            <person name="Phan H."/>
            <person name="Kessler A."/>
            <person name="Garrett R.A."/>
            <person name="Prangishvili D."/>
        </authorList>
    </citation>
    <scope>NUCLEOTIDE SEQUENCE</scope>
</reference>
<accession>Q5W348</accession>
<organism evidence="1">
    <name type="scientific">Sulfolobus islandicus rod-shaped virus 1</name>
    <name type="common">SIRV-1</name>
    <name type="synonym">Sulfolobus virus SIRV-1</name>
    <dbReference type="NCBI Taxonomy" id="157898"/>
    <lineage>
        <taxon>Viruses</taxon>
        <taxon>Adnaviria</taxon>
        <taxon>Zilligvirae</taxon>
        <taxon>Taleaviricota</taxon>
        <taxon>Tokiviricetes</taxon>
        <taxon>Ligamenvirales</taxon>
        <taxon>Rudiviridae</taxon>
        <taxon>Icerudivirus</taxon>
        <taxon>Icerudivirus kverkfjoellense</taxon>
        <taxon>Icerudivirus SIRV1</taxon>
    </lineage>
</organism>
<proteinExistence type="predicted"/>
<dbReference type="Gene3D" id="3.30.160.300">
    <property type="match status" value="1"/>
</dbReference>
<sequence length="99" mass="12139">MIKMLIKDLKNVLNVFFANQQIKELSTEFKEPLLLTEKELEEVTGNYDYKNESRYEDIHMLEYNYREFNNIISKLEITYIKKDNKIAITEIHLWRKYEK</sequence>
<dbReference type="CDD" id="cd22267">
    <property type="entry name" value="AcrID1"/>
    <property type="match status" value="1"/>
</dbReference>
<protein>
    <submittedName>
        <fullName evidence="1">Uncharacterized protein</fullName>
    </submittedName>
</protein>
<dbReference type="Pfam" id="PF07118">
    <property type="entry name" value="DUF1374"/>
    <property type="match status" value="1"/>
</dbReference>
<dbReference type="EMBL" id="AJ703803">
    <property type="protein sequence ID" value="CAG28285.1"/>
    <property type="molecule type" value="Genomic_DNA"/>
</dbReference>